<comment type="caution">
    <text evidence="9">The sequence shown here is derived from an EMBL/GenBank/DDBJ whole genome shotgun (WGS) entry which is preliminary data.</text>
</comment>
<dbReference type="FunFam" id="3.30.70.270:FF:000020">
    <property type="entry name" value="Transposon Tf2-6 polyprotein-like Protein"/>
    <property type="match status" value="1"/>
</dbReference>
<evidence type="ECO:0000256" key="2">
    <source>
        <dbReference type="ARBA" id="ARBA00022695"/>
    </source>
</evidence>
<dbReference type="AlphaFoldDB" id="A0A8X6MIQ3"/>
<dbReference type="InterPro" id="IPR043502">
    <property type="entry name" value="DNA/RNA_pol_sf"/>
</dbReference>
<dbReference type="GO" id="GO:0003964">
    <property type="term" value="F:RNA-directed DNA polymerase activity"/>
    <property type="evidence" value="ECO:0007669"/>
    <property type="project" value="UniProtKB-KW"/>
</dbReference>
<evidence type="ECO:0000256" key="5">
    <source>
        <dbReference type="ARBA" id="ARBA00022918"/>
    </source>
</evidence>
<dbReference type="Proteomes" id="UP000886998">
    <property type="component" value="Unassembled WGS sequence"/>
</dbReference>
<evidence type="ECO:0000259" key="8">
    <source>
        <dbReference type="Pfam" id="PF17921"/>
    </source>
</evidence>
<evidence type="ECO:0000256" key="3">
    <source>
        <dbReference type="ARBA" id="ARBA00022722"/>
    </source>
</evidence>
<keyword evidence="4" id="KW-0255">Endonuclease</keyword>
<accession>A0A8X6MIQ3</accession>
<dbReference type="PANTHER" id="PTHR37984">
    <property type="entry name" value="PROTEIN CBG26694"/>
    <property type="match status" value="1"/>
</dbReference>
<organism evidence="9 10">
    <name type="scientific">Trichonephila inaurata madagascariensis</name>
    <dbReference type="NCBI Taxonomy" id="2747483"/>
    <lineage>
        <taxon>Eukaryota</taxon>
        <taxon>Metazoa</taxon>
        <taxon>Ecdysozoa</taxon>
        <taxon>Arthropoda</taxon>
        <taxon>Chelicerata</taxon>
        <taxon>Arachnida</taxon>
        <taxon>Araneae</taxon>
        <taxon>Araneomorphae</taxon>
        <taxon>Entelegynae</taxon>
        <taxon>Araneoidea</taxon>
        <taxon>Nephilidae</taxon>
        <taxon>Trichonephila</taxon>
        <taxon>Trichonephila inaurata</taxon>
    </lineage>
</organism>
<keyword evidence="10" id="KW-1185">Reference proteome</keyword>
<dbReference type="SUPFAM" id="SSF56672">
    <property type="entry name" value="DNA/RNA polymerases"/>
    <property type="match status" value="1"/>
</dbReference>
<keyword evidence="2" id="KW-0808">Transferase</keyword>
<protein>
    <recommendedName>
        <fullName evidence="1">RNA-directed DNA polymerase</fullName>
        <ecNumber evidence="1">2.7.7.49</ecNumber>
    </recommendedName>
</protein>
<dbReference type="CDD" id="cd09274">
    <property type="entry name" value="RNase_HI_RT_Ty3"/>
    <property type="match status" value="1"/>
</dbReference>
<gene>
    <name evidence="9" type="primary">Tf2-11</name>
    <name evidence="9" type="ORF">TNIN_427001</name>
</gene>
<keyword evidence="4" id="KW-0378">Hydrolase</keyword>
<feature type="domain" description="Integrase zinc-binding" evidence="8">
    <location>
        <begin position="375"/>
        <end position="430"/>
    </location>
</feature>
<keyword evidence="2" id="KW-0548">Nucleotidyltransferase</keyword>
<proteinExistence type="predicted"/>
<dbReference type="GO" id="GO:0004519">
    <property type="term" value="F:endonuclease activity"/>
    <property type="evidence" value="ECO:0007669"/>
    <property type="project" value="UniProtKB-KW"/>
</dbReference>
<reference evidence="9" key="1">
    <citation type="submission" date="2020-08" db="EMBL/GenBank/DDBJ databases">
        <title>Multicomponent nature underlies the extraordinary mechanical properties of spider dragline silk.</title>
        <authorList>
            <person name="Kono N."/>
            <person name="Nakamura H."/>
            <person name="Mori M."/>
            <person name="Yoshida Y."/>
            <person name="Ohtoshi R."/>
            <person name="Malay A.D."/>
            <person name="Moran D.A.P."/>
            <person name="Tomita M."/>
            <person name="Numata K."/>
            <person name="Arakawa K."/>
        </authorList>
    </citation>
    <scope>NUCLEOTIDE SEQUENCE</scope>
</reference>
<dbReference type="OrthoDB" id="41323at2759"/>
<evidence type="ECO:0000256" key="6">
    <source>
        <dbReference type="ARBA" id="ARBA00023268"/>
    </source>
</evidence>
<sequence>MELGDRRPSDLLRQMKSLAGSSISDELIKSLWLQRLPQQTQAILSISKDSLSNIAEMADKIIAVYNSSEDAGLVIKVAKCQFLQTEVDFLGHHISVNGIEPSKERMKVIEDFKFPETVKDFRRYLGVINFYHRFIPNGAANQAVLNNYLKGKKSNDKNKIHWTEESVQAFENSKQQLCKATVLVHPSENAHISLMVDASDNGIGAGLQQLEHGVWKPLSFFSRKLTDAEKRYSTYDRELLAAYSSVRYFKHFLEGRNFTIITDHKPIIYAFRQKLDKATPRQQRHLEYIAQFTVDVQHVPGKDNIIADALSRIDELHLQPTIDYEGIAKAQEIDEELKKILSSHNSSQKLEKVPIFGSNFDIFCDSSAKKKRPYIPEAFRRIAFNNIHNLVHPGIRTTTKLLTSKFVWPSINKDARAWARSCIKCQKSSHTTRTESFITMSLTVLQKLI</sequence>
<keyword evidence="3" id="KW-0540">Nuclease</keyword>
<dbReference type="InterPro" id="IPR043128">
    <property type="entry name" value="Rev_trsase/Diguanyl_cyclase"/>
</dbReference>
<dbReference type="Gene3D" id="3.30.70.270">
    <property type="match status" value="2"/>
</dbReference>
<keyword evidence="6" id="KW-0511">Multifunctional enzyme</keyword>
<name>A0A8X6MIQ3_9ARAC</name>
<keyword evidence="5" id="KW-0695">RNA-directed DNA polymerase</keyword>
<evidence type="ECO:0000313" key="9">
    <source>
        <dbReference type="EMBL" id="GFS56879.1"/>
    </source>
</evidence>
<feature type="domain" description="Reverse transcriptase/retrotransposon-derived protein RNase H-like" evidence="7">
    <location>
        <begin position="162"/>
        <end position="260"/>
    </location>
</feature>
<dbReference type="PANTHER" id="PTHR37984:SF5">
    <property type="entry name" value="PROTEIN NYNRIN-LIKE"/>
    <property type="match status" value="1"/>
</dbReference>
<dbReference type="FunFam" id="3.10.20.370:FF:000001">
    <property type="entry name" value="Retrovirus-related Pol polyprotein from transposon 17.6-like protein"/>
    <property type="match status" value="1"/>
</dbReference>
<dbReference type="InterPro" id="IPR041588">
    <property type="entry name" value="Integrase_H2C2"/>
</dbReference>
<dbReference type="EMBL" id="BMAV01027164">
    <property type="protein sequence ID" value="GFS56879.1"/>
    <property type="molecule type" value="Genomic_DNA"/>
</dbReference>
<dbReference type="InterPro" id="IPR041577">
    <property type="entry name" value="RT_RNaseH_2"/>
</dbReference>
<dbReference type="InterPro" id="IPR050951">
    <property type="entry name" value="Retrovirus_Pol_polyprotein"/>
</dbReference>
<evidence type="ECO:0000259" key="7">
    <source>
        <dbReference type="Pfam" id="PF17919"/>
    </source>
</evidence>
<dbReference type="Pfam" id="PF17921">
    <property type="entry name" value="Integrase_H2C2"/>
    <property type="match status" value="1"/>
</dbReference>
<dbReference type="EC" id="2.7.7.49" evidence="1"/>
<dbReference type="Pfam" id="PF17919">
    <property type="entry name" value="RT_RNaseH_2"/>
    <property type="match status" value="1"/>
</dbReference>
<evidence type="ECO:0000256" key="4">
    <source>
        <dbReference type="ARBA" id="ARBA00022759"/>
    </source>
</evidence>
<evidence type="ECO:0000256" key="1">
    <source>
        <dbReference type="ARBA" id="ARBA00012493"/>
    </source>
</evidence>
<evidence type="ECO:0000313" key="10">
    <source>
        <dbReference type="Proteomes" id="UP000886998"/>
    </source>
</evidence>
<dbReference type="Gene3D" id="1.10.340.70">
    <property type="match status" value="1"/>
</dbReference>